<evidence type="ECO:0000313" key="1">
    <source>
        <dbReference type="EMBL" id="KXS99908.1"/>
    </source>
</evidence>
<dbReference type="AlphaFoldDB" id="A0A139HC14"/>
<dbReference type="InterPro" id="IPR038883">
    <property type="entry name" value="AN11006-like"/>
</dbReference>
<dbReference type="PANTHER" id="PTHR42085">
    <property type="entry name" value="F-BOX DOMAIN-CONTAINING PROTEIN"/>
    <property type="match status" value="1"/>
</dbReference>
<protein>
    <recommendedName>
        <fullName evidence="3">F-box domain-containing protein</fullName>
    </recommendedName>
</protein>
<name>A0A139HC14_9PEZI</name>
<proteinExistence type="predicted"/>
<accession>A0A139HC14</accession>
<dbReference type="Proteomes" id="UP000070133">
    <property type="component" value="Unassembled WGS sequence"/>
</dbReference>
<keyword evidence="2" id="KW-1185">Reference proteome</keyword>
<dbReference type="PANTHER" id="PTHR42085:SF2">
    <property type="entry name" value="F-BOX DOMAIN-CONTAINING PROTEIN"/>
    <property type="match status" value="1"/>
</dbReference>
<dbReference type="EMBL" id="LFZN01000083">
    <property type="protein sequence ID" value="KXS99908.1"/>
    <property type="molecule type" value="Genomic_DNA"/>
</dbReference>
<organism evidence="1 2">
    <name type="scientific">Pseudocercospora eumusae</name>
    <dbReference type="NCBI Taxonomy" id="321146"/>
    <lineage>
        <taxon>Eukaryota</taxon>
        <taxon>Fungi</taxon>
        <taxon>Dikarya</taxon>
        <taxon>Ascomycota</taxon>
        <taxon>Pezizomycotina</taxon>
        <taxon>Dothideomycetes</taxon>
        <taxon>Dothideomycetidae</taxon>
        <taxon>Mycosphaerellales</taxon>
        <taxon>Mycosphaerellaceae</taxon>
        <taxon>Pseudocercospora</taxon>
    </lineage>
</organism>
<gene>
    <name evidence="1" type="ORF">AC578_935</name>
</gene>
<evidence type="ECO:0008006" key="3">
    <source>
        <dbReference type="Google" id="ProtNLM"/>
    </source>
</evidence>
<sequence>MDHLVKHIMSPFDPAARYEATAIALSRRELNAQQPLMRLPVELRLEIYNLATGTPGEHKKMLPTCRTDDVEHGLMSTCHKIREELLPHYYSKNTFDFHMESDASFLPKMPKNIIQNLTNCRINIGLLVNGCCPDNEPHLAEVDLILENNKYAIQGELDACRTEDCLEEMTDCVEDFGNRLAALFEKKRDGKKTTRVNGAEFKRKFEIPFDHMVRFRINGVLEPEWEQDDADLLP</sequence>
<comment type="caution">
    <text evidence="1">The sequence shown here is derived from an EMBL/GenBank/DDBJ whole genome shotgun (WGS) entry which is preliminary data.</text>
</comment>
<reference evidence="1 2" key="1">
    <citation type="submission" date="2015-07" db="EMBL/GenBank/DDBJ databases">
        <title>Comparative genomics of the Sigatoka disease complex on banana suggests a link between parallel evolutionary changes in Pseudocercospora fijiensis and Pseudocercospora eumusae and increased virulence on the banana host.</title>
        <authorList>
            <person name="Chang T.-C."/>
            <person name="Salvucci A."/>
            <person name="Crous P.W."/>
            <person name="Stergiopoulos I."/>
        </authorList>
    </citation>
    <scope>NUCLEOTIDE SEQUENCE [LARGE SCALE GENOMIC DNA]</scope>
    <source>
        <strain evidence="1 2">CBS 114824</strain>
    </source>
</reference>
<dbReference type="OrthoDB" id="2951834at2759"/>
<evidence type="ECO:0000313" key="2">
    <source>
        <dbReference type="Proteomes" id="UP000070133"/>
    </source>
</evidence>